<dbReference type="AlphaFoldDB" id="U6LJ64"/>
<sequence>MLGAVEKTGAEPVLAFYCSDFKRVNLGAADVERVVWGDAASADLATHFSTVRNTVAKPTKLDLRAKLNNVPQSLRSVACATSVRITVV</sequence>
<organism evidence="1 2">
    <name type="scientific">Eimeria brunetti</name>
    <dbReference type="NCBI Taxonomy" id="51314"/>
    <lineage>
        <taxon>Eukaryota</taxon>
        <taxon>Sar</taxon>
        <taxon>Alveolata</taxon>
        <taxon>Apicomplexa</taxon>
        <taxon>Conoidasida</taxon>
        <taxon>Coccidia</taxon>
        <taxon>Eucoccidiorida</taxon>
        <taxon>Eimeriorina</taxon>
        <taxon>Eimeriidae</taxon>
        <taxon>Eimeria</taxon>
    </lineage>
</organism>
<gene>
    <name evidence="1" type="ORF">EBH_0079410</name>
</gene>
<reference evidence="1" key="2">
    <citation type="submission" date="2013-10" db="EMBL/GenBank/DDBJ databases">
        <authorList>
            <person name="Aslett M."/>
        </authorList>
    </citation>
    <scope>NUCLEOTIDE SEQUENCE [LARGE SCALE GENOMIC DNA]</scope>
    <source>
        <strain evidence="1">Houghton</strain>
    </source>
</reference>
<protein>
    <submittedName>
        <fullName evidence="1">Uncharacterized protein</fullName>
    </submittedName>
</protein>
<evidence type="ECO:0000313" key="1">
    <source>
        <dbReference type="EMBL" id="CDJ48569.1"/>
    </source>
</evidence>
<proteinExistence type="predicted"/>
<keyword evidence="2" id="KW-1185">Reference proteome</keyword>
<dbReference type="Proteomes" id="UP000030750">
    <property type="component" value="Unassembled WGS sequence"/>
</dbReference>
<dbReference type="EMBL" id="HG711200">
    <property type="protein sequence ID" value="CDJ48569.1"/>
    <property type="molecule type" value="Genomic_DNA"/>
</dbReference>
<accession>U6LJ64</accession>
<dbReference type="VEuPathDB" id="ToxoDB:EBH_0079410"/>
<name>U6LJ64_9EIME</name>
<evidence type="ECO:0000313" key="2">
    <source>
        <dbReference type="Proteomes" id="UP000030750"/>
    </source>
</evidence>
<reference evidence="1" key="1">
    <citation type="submission" date="2013-10" db="EMBL/GenBank/DDBJ databases">
        <title>Genomic analysis of the causative agents of coccidiosis in chickens.</title>
        <authorList>
            <person name="Reid A.J."/>
            <person name="Blake D."/>
            <person name="Billington K."/>
            <person name="Browne H."/>
            <person name="Dunn M."/>
            <person name="Hung S."/>
            <person name="Kawahara F."/>
            <person name="Miranda-Saavedra D."/>
            <person name="Mourier T."/>
            <person name="Nagra H."/>
            <person name="Otto T.D."/>
            <person name="Rawlings N."/>
            <person name="Sanchez A."/>
            <person name="Sanders M."/>
            <person name="Subramaniam C."/>
            <person name="Tay Y."/>
            <person name="Dear P."/>
            <person name="Doerig C."/>
            <person name="Gruber A."/>
            <person name="Parkinson J."/>
            <person name="Shirley M."/>
            <person name="Wan K.L."/>
            <person name="Berriman M."/>
            <person name="Tomley F."/>
            <person name="Pain A."/>
        </authorList>
    </citation>
    <scope>NUCLEOTIDE SEQUENCE [LARGE SCALE GENOMIC DNA]</scope>
    <source>
        <strain evidence="1">Houghton</strain>
    </source>
</reference>